<dbReference type="EMBL" id="JAOAMV010000004">
    <property type="protein sequence ID" value="MCT2559246.1"/>
    <property type="molecule type" value="Genomic_DNA"/>
</dbReference>
<accession>A0A9X3A8A0</accession>
<dbReference type="InterPro" id="IPR052931">
    <property type="entry name" value="Prophage_regulatory_activator"/>
</dbReference>
<dbReference type="InterPro" id="IPR010260">
    <property type="entry name" value="AlpA"/>
</dbReference>
<evidence type="ECO:0000313" key="2">
    <source>
        <dbReference type="Proteomes" id="UP001142648"/>
    </source>
</evidence>
<gene>
    <name evidence="1" type="ORF">N0B51_09640</name>
</gene>
<keyword evidence="2" id="KW-1185">Reference proteome</keyword>
<protein>
    <submittedName>
        <fullName evidence="1">AlpA family phage regulatory protein</fullName>
    </submittedName>
</protein>
<sequence>MTLMSLRGVQERVPFSRSTIYAKIARNEFPAPIKISENRVAWDSAAIDAWITDKLQQAGV</sequence>
<dbReference type="Proteomes" id="UP001142648">
    <property type="component" value="Unassembled WGS sequence"/>
</dbReference>
<organism evidence="1 2">
    <name type="scientific">Tsuneonella litorea</name>
    <dbReference type="NCBI Taxonomy" id="2976475"/>
    <lineage>
        <taxon>Bacteria</taxon>
        <taxon>Pseudomonadati</taxon>
        <taxon>Pseudomonadota</taxon>
        <taxon>Alphaproteobacteria</taxon>
        <taxon>Sphingomonadales</taxon>
        <taxon>Erythrobacteraceae</taxon>
        <taxon>Tsuneonella</taxon>
    </lineage>
</organism>
<comment type="caution">
    <text evidence="1">The sequence shown here is derived from an EMBL/GenBank/DDBJ whole genome shotgun (WGS) entry which is preliminary data.</text>
</comment>
<proteinExistence type="predicted"/>
<evidence type="ECO:0000313" key="1">
    <source>
        <dbReference type="EMBL" id="MCT2559246.1"/>
    </source>
</evidence>
<dbReference type="AlphaFoldDB" id="A0A9X3A8A0"/>
<dbReference type="Pfam" id="PF05930">
    <property type="entry name" value="Phage_AlpA"/>
    <property type="match status" value="1"/>
</dbReference>
<reference evidence="1" key="1">
    <citation type="submission" date="2022-09" db="EMBL/GenBank/DDBJ databases">
        <title>The genome sequence of Tsuneonella sp. YG55.</title>
        <authorList>
            <person name="Liu Y."/>
        </authorList>
    </citation>
    <scope>NUCLEOTIDE SEQUENCE</scope>
    <source>
        <strain evidence="1">YG55</strain>
    </source>
</reference>
<name>A0A9X3A8A0_9SPHN</name>
<dbReference type="Gene3D" id="1.10.238.160">
    <property type="match status" value="1"/>
</dbReference>
<dbReference type="PANTHER" id="PTHR36154">
    <property type="entry name" value="DNA-BINDING TRANSCRIPTIONAL ACTIVATOR ALPA"/>
    <property type="match status" value="1"/>
</dbReference>
<dbReference type="PANTHER" id="PTHR36154:SF1">
    <property type="entry name" value="DNA-BINDING TRANSCRIPTIONAL ACTIVATOR ALPA"/>
    <property type="match status" value="1"/>
</dbReference>
<dbReference type="RefSeq" id="WP_259962118.1">
    <property type="nucleotide sequence ID" value="NZ_JAOAMV010000004.1"/>
</dbReference>